<proteinExistence type="predicted"/>
<protein>
    <submittedName>
        <fullName evidence="6">ShTK domain protein</fullName>
    </submittedName>
</protein>
<evidence type="ECO:0000259" key="5">
    <source>
        <dbReference type="PROSITE" id="PS51670"/>
    </source>
</evidence>
<dbReference type="Proteomes" id="UP000054495">
    <property type="component" value="Unassembled WGS sequence"/>
</dbReference>
<evidence type="ECO:0000313" key="7">
    <source>
        <dbReference type="Proteomes" id="UP000054495"/>
    </source>
</evidence>
<dbReference type="AlphaFoldDB" id="A0A0D6LR89"/>
<accession>A0A0D6LR89</accession>
<feature type="domain" description="ShKT" evidence="5">
    <location>
        <begin position="105"/>
        <end position="145"/>
    </location>
</feature>
<dbReference type="FunFam" id="1.10.10.1940:FF:000002">
    <property type="entry name" value="PHAryngeal gland Toxin-related"/>
    <property type="match status" value="2"/>
</dbReference>
<dbReference type="PROSITE" id="PS51670">
    <property type="entry name" value="SHKT"/>
    <property type="match status" value="2"/>
</dbReference>
<reference evidence="6 7" key="1">
    <citation type="submission" date="2013-05" db="EMBL/GenBank/DDBJ databases">
        <title>Draft genome of the parasitic nematode Anyclostoma ceylanicum.</title>
        <authorList>
            <person name="Mitreva M."/>
        </authorList>
    </citation>
    <scope>NUCLEOTIDE SEQUENCE [LARGE SCALE GENOMIC DNA]</scope>
</reference>
<evidence type="ECO:0000256" key="1">
    <source>
        <dbReference type="ARBA" id="ARBA00022729"/>
    </source>
</evidence>
<evidence type="ECO:0000256" key="2">
    <source>
        <dbReference type="ARBA" id="ARBA00023157"/>
    </source>
</evidence>
<evidence type="ECO:0000313" key="6">
    <source>
        <dbReference type="EMBL" id="EPB73733.1"/>
    </source>
</evidence>
<sequence>MILRLSDFFTACVAGKCTSSSETCITTTTGQFCCETSKVRTSPPATSTATTCVDKVNPQTGISDCPQRTSLCNDSRYYTLMTEQCPKTCNRCHDTPVTTTASPNCYDLVNPRTGVSDCPRYAHLCNDAYYYTYMTEQCPKTCNRCPGSSASGQSALTEDARTSSTLGQASQIAHDWRHTADGNPTSP</sequence>
<gene>
    <name evidence="6" type="ORF">ANCCEY_07170</name>
</gene>
<dbReference type="Pfam" id="PF01549">
    <property type="entry name" value="ShK"/>
    <property type="match status" value="2"/>
</dbReference>
<keyword evidence="1" id="KW-0732">Signal</keyword>
<feature type="region of interest" description="Disordered" evidence="4">
    <location>
        <begin position="153"/>
        <end position="187"/>
    </location>
</feature>
<dbReference type="PANTHER" id="PTHR46219">
    <property type="entry name" value="PROTEIN CBG11138"/>
    <property type="match status" value="1"/>
</dbReference>
<dbReference type="EMBL" id="KE124973">
    <property type="protein sequence ID" value="EPB73733.1"/>
    <property type="molecule type" value="Genomic_DNA"/>
</dbReference>
<organism evidence="6 7">
    <name type="scientific">Ancylostoma ceylanicum</name>
    <dbReference type="NCBI Taxonomy" id="53326"/>
    <lineage>
        <taxon>Eukaryota</taxon>
        <taxon>Metazoa</taxon>
        <taxon>Ecdysozoa</taxon>
        <taxon>Nematoda</taxon>
        <taxon>Chromadorea</taxon>
        <taxon>Rhabditida</taxon>
        <taxon>Rhabditina</taxon>
        <taxon>Rhabditomorpha</taxon>
        <taxon>Strongyloidea</taxon>
        <taxon>Ancylostomatidae</taxon>
        <taxon>Ancylostomatinae</taxon>
        <taxon>Ancylostoma</taxon>
    </lineage>
</organism>
<dbReference type="InterPro" id="IPR003582">
    <property type="entry name" value="ShKT_dom"/>
</dbReference>
<keyword evidence="2" id="KW-1015">Disulfide bond</keyword>
<keyword evidence="7" id="KW-1185">Reference proteome</keyword>
<name>A0A0D6LR89_9BILA</name>
<dbReference type="PANTHER" id="PTHR46219:SF5">
    <property type="entry name" value="SHKT DOMAIN-CONTAINING PROTEIN"/>
    <property type="match status" value="1"/>
</dbReference>
<feature type="domain" description="ShKT" evidence="5">
    <location>
        <begin position="52"/>
        <end position="92"/>
    </location>
</feature>
<dbReference type="SMART" id="SM00254">
    <property type="entry name" value="ShKT"/>
    <property type="match status" value="2"/>
</dbReference>
<comment type="caution">
    <text evidence="3">Lacks conserved residue(s) required for the propagation of feature annotation.</text>
</comment>
<evidence type="ECO:0000256" key="4">
    <source>
        <dbReference type="SAM" id="MobiDB-lite"/>
    </source>
</evidence>
<feature type="compositionally biased region" description="Polar residues" evidence="4">
    <location>
        <begin position="153"/>
        <end position="171"/>
    </location>
</feature>
<dbReference type="Gene3D" id="1.10.10.1940">
    <property type="match status" value="2"/>
</dbReference>
<evidence type="ECO:0000256" key="3">
    <source>
        <dbReference type="PROSITE-ProRule" id="PRU01005"/>
    </source>
</evidence>